<name>A0A0N8WG39_9FLAO</name>
<accession>A0A0N8WG39</accession>
<proteinExistence type="inferred from homology"/>
<dbReference type="NCBIfam" id="TIGR01730">
    <property type="entry name" value="RND_mfp"/>
    <property type="match status" value="1"/>
</dbReference>
<reference evidence="7 8" key="1">
    <citation type="submission" date="2015-04" db="EMBL/GenBank/DDBJ databases">
        <title>Complete genome of flavobacterium.</title>
        <authorList>
            <person name="Kwon Y.M."/>
            <person name="Kim S.-J."/>
        </authorList>
    </citation>
    <scope>NUCLEOTIDE SEQUENCE [LARGE SCALE GENOMIC DNA]</scope>
    <source>
        <strain evidence="7 8">DK169</strain>
    </source>
</reference>
<dbReference type="STRING" id="346185.AAY42_11535"/>
<dbReference type="Gene3D" id="1.10.287.470">
    <property type="entry name" value="Helix hairpin bin"/>
    <property type="match status" value="1"/>
</dbReference>
<feature type="domain" description="CzcB-like alpha-helical hairpin" evidence="3">
    <location>
        <begin position="135"/>
        <end position="192"/>
    </location>
</feature>
<evidence type="ECO:0000256" key="1">
    <source>
        <dbReference type="ARBA" id="ARBA00009477"/>
    </source>
</evidence>
<dbReference type="PROSITE" id="PS51257">
    <property type="entry name" value="PROKAR_LIPOPROTEIN"/>
    <property type="match status" value="1"/>
</dbReference>
<evidence type="ECO:0000259" key="4">
    <source>
        <dbReference type="Pfam" id="PF25954"/>
    </source>
</evidence>
<evidence type="ECO:0000259" key="5">
    <source>
        <dbReference type="Pfam" id="PF25967"/>
    </source>
</evidence>
<dbReference type="Pfam" id="PF25893">
    <property type="entry name" value="HH_CzcB"/>
    <property type="match status" value="1"/>
</dbReference>
<dbReference type="Pfam" id="PF25973">
    <property type="entry name" value="BSH_CzcB"/>
    <property type="match status" value="1"/>
</dbReference>
<comment type="similarity">
    <text evidence="1">Belongs to the membrane fusion protein (MFP) (TC 8.A.1) family.</text>
</comment>
<organism evidence="7 8">
    <name type="scientific">Flagellimonas eckloniae</name>
    <dbReference type="NCBI Taxonomy" id="346185"/>
    <lineage>
        <taxon>Bacteria</taxon>
        <taxon>Pseudomonadati</taxon>
        <taxon>Bacteroidota</taxon>
        <taxon>Flavobacteriia</taxon>
        <taxon>Flavobacteriales</taxon>
        <taxon>Flavobacteriaceae</taxon>
        <taxon>Flagellimonas</taxon>
    </lineage>
</organism>
<dbReference type="EMBL" id="LCTZ01000002">
    <property type="protein sequence ID" value="KQC30427.1"/>
    <property type="molecule type" value="Genomic_DNA"/>
</dbReference>
<feature type="domain" description="Multidrug resistance protein MdtA-like C-terminal permuted SH3" evidence="5">
    <location>
        <begin position="312"/>
        <end position="376"/>
    </location>
</feature>
<dbReference type="InterPro" id="IPR006143">
    <property type="entry name" value="RND_pump_MFP"/>
</dbReference>
<evidence type="ECO:0000259" key="6">
    <source>
        <dbReference type="Pfam" id="PF25973"/>
    </source>
</evidence>
<dbReference type="Pfam" id="PF25967">
    <property type="entry name" value="RND-MFP_C"/>
    <property type="match status" value="1"/>
</dbReference>
<dbReference type="AlphaFoldDB" id="A0A0N8WG39"/>
<evidence type="ECO:0000313" key="8">
    <source>
        <dbReference type="Proteomes" id="UP000050827"/>
    </source>
</evidence>
<keyword evidence="2" id="KW-0175">Coiled coil</keyword>
<evidence type="ECO:0000256" key="2">
    <source>
        <dbReference type="SAM" id="Coils"/>
    </source>
</evidence>
<feature type="coiled-coil region" evidence="2">
    <location>
        <begin position="34"/>
        <end position="68"/>
    </location>
</feature>
<keyword evidence="8" id="KW-1185">Reference proteome</keyword>
<dbReference type="GO" id="GO:0015562">
    <property type="term" value="F:efflux transmembrane transporter activity"/>
    <property type="evidence" value="ECO:0007669"/>
    <property type="project" value="TreeGrafter"/>
</dbReference>
<protein>
    <submittedName>
        <fullName evidence="7">RND transporter</fullName>
    </submittedName>
</protein>
<comment type="caution">
    <text evidence="7">The sequence shown here is derived from an EMBL/GenBank/DDBJ whole genome shotgun (WGS) entry which is preliminary data.</text>
</comment>
<dbReference type="InterPro" id="IPR058627">
    <property type="entry name" value="MdtA-like_C"/>
</dbReference>
<dbReference type="InterPro" id="IPR058647">
    <property type="entry name" value="BSH_CzcB-like"/>
</dbReference>
<dbReference type="RefSeq" id="WP_055395330.1">
    <property type="nucleotide sequence ID" value="NZ_LCTZ01000002.1"/>
</dbReference>
<dbReference type="OrthoDB" id="9806939at2"/>
<evidence type="ECO:0000259" key="3">
    <source>
        <dbReference type="Pfam" id="PF25893"/>
    </source>
</evidence>
<dbReference type="Gene3D" id="2.40.420.20">
    <property type="match status" value="1"/>
</dbReference>
<dbReference type="Gene3D" id="2.40.50.100">
    <property type="match status" value="1"/>
</dbReference>
<gene>
    <name evidence="7" type="ORF">AAY42_11535</name>
</gene>
<feature type="domain" description="CzcB-like barrel-sandwich hybrid" evidence="6">
    <location>
        <begin position="100"/>
        <end position="216"/>
    </location>
</feature>
<dbReference type="GO" id="GO:1990281">
    <property type="term" value="C:efflux pump complex"/>
    <property type="evidence" value="ECO:0007669"/>
    <property type="project" value="TreeGrafter"/>
</dbReference>
<dbReference type="InterPro" id="IPR058792">
    <property type="entry name" value="Beta-barrel_RND_2"/>
</dbReference>
<evidence type="ECO:0000313" key="7">
    <source>
        <dbReference type="EMBL" id="KQC30427.1"/>
    </source>
</evidence>
<dbReference type="Proteomes" id="UP000050827">
    <property type="component" value="Unassembled WGS sequence"/>
</dbReference>
<dbReference type="PATRIC" id="fig|1547436.3.peg.2385"/>
<feature type="domain" description="CusB-like beta-barrel" evidence="4">
    <location>
        <begin position="234"/>
        <end position="306"/>
    </location>
</feature>
<dbReference type="InterPro" id="IPR058648">
    <property type="entry name" value="HH_CzcB-like"/>
</dbReference>
<sequence length="396" mass="43126">MKTILYPVLAVLVFASCRGGSEGSVESVIAGNNLETIRAKRTEITNQQKALEAEIKLLDSAIAQLDDNAKLPLVTTITAKAEKFNHYLELQGDVMTKQNVLIYPEMAGTLHKVYVKEGQKVSKGQLLGYIDDGGLSSSLAQMKTSAALAKTTFERQKRLWDQNIGSEIQYLQAKTDYEAQESAVKQMQSQLSKSSLRAPFSGIIDDVIKDQGTVVSPGPGSEVFRIVNLNDMYVEVEVPESHLPNVTPGKSVEVYFPVLGDNVETKVRQTGNFINPGNRSFKAEIPVPNKNGSIKPNLTAQVKINDYTNEEAILIPQSIISENSEGEEYVYVVDEASNGENPTVKKAIISTGKTQGDFVEVLGGLTNGNRIISEGARSVRDGQKVQILDSTSTAKN</sequence>
<dbReference type="SUPFAM" id="SSF111369">
    <property type="entry name" value="HlyD-like secretion proteins"/>
    <property type="match status" value="1"/>
</dbReference>
<dbReference type="PANTHER" id="PTHR30469:SF15">
    <property type="entry name" value="HLYD FAMILY OF SECRETION PROTEINS"/>
    <property type="match status" value="1"/>
</dbReference>
<dbReference type="PANTHER" id="PTHR30469">
    <property type="entry name" value="MULTIDRUG RESISTANCE PROTEIN MDTA"/>
    <property type="match status" value="1"/>
</dbReference>
<dbReference type="Pfam" id="PF25954">
    <property type="entry name" value="Beta-barrel_RND_2"/>
    <property type="match status" value="1"/>
</dbReference>
<dbReference type="Gene3D" id="2.40.30.170">
    <property type="match status" value="1"/>
</dbReference>